<dbReference type="InterPro" id="IPR007627">
    <property type="entry name" value="RNA_pol_sigma70_r2"/>
</dbReference>
<keyword evidence="7" id="KW-1185">Reference proteome</keyword>
<protein>
    <submittedName>
        <fullName evidence="6">RNA polymerase sigma-B factor</fullName>
    </submittedName>
</protein>
<dbReference type="GO" id="GO:0003677">
    <property type="term" value="F:DNA binding"/>
    <property type="evidence" value="ECO:0007669"/>
    <property type="project" value="UniProtKB-KW"/>
</dbReference>
<dbReference type="PANTHER" id="PTHR30385:SF4">
    <property type="entry name" value="RNA POLYMERASE SIGMA-E FACTOR"/>
    <property type="match status" value="1"/>
</dbReference>
<dbReference type="NCBIfam" id="TIGR02937">
    <property type="entry name" value="sigma70-ECF"/>
    <property type="match status" value="1"/>
</dbReference>
<dbReference type="Gene3D" id="1.20.120.1810">
    <property type="match status" value="1"/>
</dbReference>
<gene>
    <name evidence="6" type="ORF">SAMN05216561_104103</name>
</gene>
<name>A0A1I3EWG2_9ACTN</name>
<evidence type="ECO:0000313" key="6">
    <source>
        <dbReference type="EMBL" id="SFI03306.1"/>
    </source>
</evidence>
<dbReference type="InterPro" id="IPR007624">
    <property type="entry name" value="RNA_pol_sigma70_r3"/>
</dbReference>
<dbReference type="Pfam" id="PF04542">
    <property type="entry name" value="Sigma70_r2"/>
    <property type="match status" value="1"/>
</dbReference>
<proteinExistence type="predicted"/>
<sequence length="272" mass="30733">MDLHPPRDELPDDEEQLTGVELTRKRSAALFVVFHDEGESQAKRDGARDGLVHLHLPLVEHCARRFRNRGEPFEDLVQVGTIGLIKSIDRFDSFRGVEFSTYATPTIIGEIKRYFRDKGWAIRVPRRLQELRMQIGAATAELTQSLGRSPTVRELAENIGCSVEEIVEGIESSNAYSTLSLDASDDSDDSAASMLDAIGVHDAGLEHVEIRESLKPLLDRLEPREKKILLLRFFKNMTQSQIAEEIGVSQMHVSRLLTRTLEQLRTSLEQQD</sequence>
<dbReference type="Pfam" id="PF04539">
    <property type="entry name" value="Sigma70_r3"/>
    <property type="match status" value="1"/>
</dbReference>
<dbReference type="PROSITE" id="PS00715">
    <property type="entry name" value="SIGMA70_1"/>
    <property type="match status" value="1"/>
</dbReference>
<dbReference type="STRING" id="1005945.SAMN05216561_104103"/>
<dbReference type="InterPro" id="IPR014322">
    <property type="entry name" value="RNA_pol_sigma-B/F/G"/>
</dbReference>
<dbReference type="AlphaFoldDB" id="A0A1I3EWG2"/>
<dbReference type="RefSeq" id="WP_091111411.1">
    <property type="nucleotide sequence ID" value="NZ_BKAF01000019.1"/>
</dbReference>
<evidence type="ECO:0000256" key="2">
    <source>
        <dbReference type="ARBA" id="ARBA00023082"/>
    </source>
</evidence>
<dbReference type="PANTHER" id="PTHR30385">
    <property type="entry name" value="SIGMA FACTOR F FLAGELLAR"/>
    <property type="match status" value="1"/>
</dbReference>
<dbReference type="InterPro" id="IPR000943">
    <property type="entry name" value="RNA_pol_sigma70"/>
</dbReference>
<keyword evidence="1" id="KW-0805">Transcription regulation</keyword>
<dbReference type="InterPro" id="IPR013325">
    <property type="entry name" value="RNA_pol_sigma_r2"/>
</dbReference>
<accession>A0A1I3EWG2</accession>
<dbReference type="PRINTS" id="PR00046">
    <property type="entry name" value="SIGMA70FCT"/>
</dbReference>
<dbReference type="InterPro" id="IPR007630">
    <property type="entry name" value="RNA_pol_sigma70_r4"/>
</dbReference>
<dbReference type="OrthoDB" id="9804285at2"/>
<organism evidence="6 7">
    <name type="scientific">Nocardioides psychrotolerans</name>
    <dbReference type="NCBI Taxonomy" id="1005945"/>
    <lineage>
        <taxon>Bacteria</taxon>
        <taxon>Bacillati</taxon>
        <taxon>Actinomycetota</taxon>
        <taxon>Actinomycetes</taxon>
        <taxon>Propionibacteriales</taxon>
        <taxon>Nocardioidaceae</taxon>
        <taxon>Nocardioides</taxon>
    </lineage>
</organism>
<dbReference type="InterPro" id="IPR036388">
    <property type="entry name" value="WH-like_DNA-bd_sf"/>
</dbReference>
<dbReference type="InterPro" id="IPR013324">
    <property type="entry name" value="RNA_pol_sigma_r3/r4-like"/>
</dbReference>
<dbReference type="SUPFAM" id="SSF88659">
    <property type="entry name" value="Sigma3 and sigma4 domains of RNA polymerase sigma factors"/>
    <property type="match status" value="2"/>
</dbReference>
<evidence type="ECO:0000256" key="1">
    <source>
        <dbReference type="ARBA" id="ARBA00023015"/>
    </source>
</evidence>
<dbReference type="Proteomes" id="UP000198649">
    <property type="component" value="Unassembled WGS sequence"/>
</dbReference>
<keyword evidence="3" id="KW-0238">DNA-binding</keyword>
<dbReference type="GO" id="GO:0006352">
    <property type="term" value="P:DNA-templated transcription initiation"/>
    <property type="evidence" value="ECO:0007669"/>
    <property type="project" value="InterPro"/>
</dbReference>
<dbReference type="Pfam" id="PF04545">
    <property type="entry name" value="Sigma70_r4"/>
    <property type="match status" value="1"/>
</dbReference>
<dbReference type="EMBL" id="FOQG01000004">
    <property type="protein sequence ID" value="SFI03306.1"/>
    <property type="molecule type" value="Genomic_DNA"/>
</dbReference>
<evidence type="ECO:0000313" key="7">
    <source>
        <dbReference type="Proteomes" id="UP000198649"/>
    </source>
</evidence>
<dbReference type="GO" id="GO:0016987">
    <property type="term" value="F:sigma factor activity"/>
    <property type="evidence" value="ECO:0007669"/>
    <property type="project" value="UniProtKB-KW"/>
</dbReference>
<dbReference type="CDD" id="cd06171">
    <property type="entry name" value="Sigma70_r4"/>
    <property type="match status" value="1"/>
</dbReference>
<dbReference type="Gene3D" id="1.10.10.10">
    <property type="entry name" value="Winged helix-like DNA-binding domain superfamily/Winged helix DNA-binding domain"/>
    <property type="match status" value="2"/>
</dbReference>
<dbReference type="SUPFAM" id="SSF88946">
    <property type="entry name" value="Sigma2 domain of RNA polymerase sigma factors"/>
    <property type="match status" value="1"/>
</dbReference>
<keyword evidence="4" id="KW-0804">Transcription</keyword>
<reference evidence="6 7" key="1">
    <citation type="submission" date="2016-10" db="EMBL/GenBank/DDBJ databases">
        <authorList>
            <person name="de Groot N.N."/>
        </authorList>
    </citation>
    <scope>NUCLEOTIDE SEQUENCE [LARGE SCALE GENOMIC DNA]</scope>
    <source>
        <strain evidence="6 7">CGMCC 1.11156</strain>
    </source>
</reference>
<evidence type="ECO:0000259" key="5">
    <source>
        <dbReference type="PROSITE" id="PS00715"/>
    </source>
</evidence>
<dbReference type="NCBIfam" id="TIGR02980">
    <property type="entry name" value="SigBFG"/>
    <property type="match status" value="1"/>
</dbReference>
<keyword evidence="2" id="KW-0731">Sigma factor</keyword>
<evidence type="ECO:0000256" key="4">
    <source>
        <dbReference type="ARBA" id="ARBA00023163"/>
    </source>
</evidence>
<dbReference type="InterPro" id="IPR014284">
    <property type="entry name" value="RNA_pol_sigma-70_dom"/>
</dbReference>
<evidence type="ECO:0000256" key="3">
    <source>
        <dbReference type="ARBA" id="ARBA00023125"/>
    </source>
</evidence>
<feature type="domain" description="RNA polymerase sigma-70" evidence="5">
    <location>
        <begin position="75"/>
        <end position="88"/>
    </location>
</feature>